<keyword evidence="5" id="KW-1185">Reference proteome</keyword>
<dbReference type="Proteomes" id="UP000682733">
    <property type="component" value="Unassembled WGS sequence"/>
</dbReference>
<reference evidence="1" key="1">
    <citation type="submission" date="2021-02" db="EMBL/GenBank/DDBJ databases">
        <authorList>
            <person name="Nowell W R."/>
        </authorList>
    </citation>
    <scope>NUCLEOTIDE SEQUENCE</scope>
</reference>
<protein>
    <submittedName>
        <fullName evidence="1">Uncharacterized protein</fullName>
    </submittedName>
</protein>
<dbReference type="EMBL" id="CAJNOQ010039061">
    <property type="protein sequence ID" value="CAF1615118.1"/>
    <property type="molecule type" value="Genomic_DNA"/>
</dbReference>
<dbReference type="EMBL" id="CAJNOK010066344">
    <property type="protein sequence ID" value="CAF1651554.1"/>
    <property type="molecule type" value="Genomic_DNA"/>
</dbReference>
<proteinExistence type="predicted"/>
<dbReference type="EMBL" id="CAJOBC010105975">
    <property type="protein sequence ID" value="CAF4500746.1"/>
    <property type="molecule type" value="Genomic_DNA"/>
</dbReference>
<comment type="caution">
    <text evidence="1">The sequence shown here is derived from an EMBL/GenBank/DDBJ whole genome shotgun (WGS) entry which is preliminary data.</text>
</comment>
<dbReference type="Proteomes" id="UP000663829">
    <property type="component" value="Unassembled WGS sequence"/>
</dbReference>
<organism evidence="1 5">
    <name type="scientific">Didymodactylos carnosus</name>
    <dbReference type="NCBI Taxonomy" id="1234261"/>
    <lineage>
        <taxon>Eukaryota</taxon>
        <taxon>Metazoa</taxon>
        <taxon>Spiralia</taxon>
        <taxon>Gnathifera</taxon>
        <taxon>Rotifera</taxon>
        <taxon>Eurotatoria</taxon>
        <taxon>Bdelloidea</taxon>
        <taxon>Philodinida</taxon>
        <taxon>Philodinidae</taxon>
        <taxon>Didymodactylos</taxon>
    </lineage>
</organism>
<evidence type="ECO:0000313" key="3">
    <source>
        <dbReference type="EMBL" id="CAF4499475.1"/>
    </source>
</evidence>
<dbReference type="EMBL" id="CAJOBA010094914">
    <property type="protein sequence ID" value="CAF4499475.1"/>
    <property type="molecule type" value="Genomic_DNA"/>
</dbReference>
<evidence type="ECO:0000313" key="2">
    <source>
        <dbReference type="EMBL" id="CAF1651554.1"/>
    </source>
</evidence>
<dbReference type="Proteomes" id="UP000681722">
    <property type="component" value="Unassembled WGS sequence"/>
</dbReference>
<accession>A0A816BX02</accession>
<dbReference type="Proteomes" id="UP000677228">
    <property type="component" value="Unassembled WGS sequence"/>
</dbReference>
<dbReference type="AlphaFoldDB" id="A0A816BX02"/>
<name>A0A816BX02_9BILA</name>
<evidence type="ECO:0000313" key="4">
    <source>
        <dbReference type="EMBL" id="CAF4500746.1"/>
    </source>
</evidence>
<evidence type="ECO:0000313" key="5">
    <source>
        <dbReference type="Proteomes" id="UP000663829"/>
    </source>
</evidence>
<sequence length="128" mass="14881">MQLEAILKYDVQQHLFVNNKTNSTLIFQEMVHYGEVSFYQVVNYDMKKFIELTENRNDGLSAILMEGARYPDDDSHETPADSVPKKYCNKTCLNSRILHYLRSSDTQTVEYEDGIDIQQLYTLEAKAT</sequence>
<evidence type="ECO:0000313" key="1">
    <source>
        <dbReference type="EMBL" id="CAF1615118.1"/>
    </source>
</evidence>
<gene>
    <name evidence="1" type="ORF">GPM918_LOCUS43357</name>
    <name evidence="2" type="ORF">OVA965_LOCUS44851</name>
    <name evidence="4" type="ORF">SRO942_LOCUS44827</name>
    <name evidence="3" type="ORF">TMI583_LOCUS47893</name>
</gene>
<feature type="non-terminal residue" evidence="1">
    <location>
        <position position="128"/>
    </location>
</feature>